<accession>A0A9D9HZX1</accession>
<proteinExistence type="predicted"/>
<name>A0A9D9HZX1_9FIRM</name>
<sequence>MKRFKNKRLQHNALSFMLVGSLCSGTMPVYGNSHLDTSTNILRSIAPYVRRSIFVTL</sequence>
<dbReference type="EMBL" id="JADIML010000154">
    <property type="protein sequence ID" value="MBO8463401.1"/>
    <property type="molecule type" value="Genomic_DNA"/>
</dbReference>
<dbReference type="Proteomes" id="UP000823618">
    <property type="component" value="Unassembled WGS sequence"/>
</dbReference>
<reference evidence="1" key="2">
    <citation type="journal article" date="2021" name="PeerJ">
        <title>Extensive microbial diversity within the chicken gut microbiome revealed by metagenomics and culture.</title>
        <authorList>
            <person name="Gilroy R."/>
            <person name="Ravi A."/>
            <person name="Getino M."/>
            <person name="Pursley I."/>
            <person name="Horton D.L."/>
            <person name="Alikhan N.F."/>
            <person name="Baker D."/>
            <person name="Gharbi K."/>
            <person name="Hall N."/>
            <person name="Watson M."/>
            <person name="Adriaenssens E.M."/>
            <person name="Foster-Nyarko E."/>
            <person name="Jarju S."/>
            <person name="Secka A."/>
            <person name="Antonio M."/>
            <person name="Oren A."/>
            <person name="Chaudhuri R.R."/>
            <person name="La Ragione R."/>
            <person name="Hildebrand F."/>
            <person name="Pallen M.J."/>
        </authorList>
    </citation>
    <scope>NUCLEOTIDE SEQUENCE</scope>
    <source>
        <strain evidence="1">E3-2379</strain>
    </source>
</reference>
<evidence type="ECO:0000313" key="2">
    <source>
        <dbReference type="Proteomes" id="UP000823618"/>
    </source>
</evidence>
<dbReference type="AlphaFoldDB" id="A0A9D9HZX1"/>
<protein>
    <submittedName>
        <fullName evidence="1">Uncharacterized protein</fullName>
    </submittedName>
</protein>
<gene>
    <name evidence="1" type="ORF">IAC13_05650</name>
</gene>
<organism evidence="1 2">
    <name type="scientific">Candidatus Scybalomonas excrementavium</name>
    <dbReference type="NCBI Taxonomy" id="2840943"/>
    <lineage>
        <taxon>Bacteria</taxon>
        <taxon>Bacillati</taxon>
        <taxon>Bacillota</taxon>
        <taxon>Clostridia</taxon>
        <taxon>Lachnospirales</taxon>
        <taxon>Lachnospiraceae</taxon>
        <taxon>Lachnospiraceae incertae sedis</taxon>
        <taxon>Candidatus Scybalomonas</taxon>
    </lineage>
</organism>
<evidence type="ECO:0000313" key="1">
    <source>
        <dbReference type="EMBL" id="MBO8463401.1"/>
    </source>
</evidence>
<reference evidence="1" key="1">
    <citation type="submission" date="2020-10" db="EMBL/GenBank/DDBJ databases">
        <authorList>
            <person name="Gilroy R."/>
        </authorList>
    </citation>
    <scope>NUCLEOTIDE SEQUENCE</scope>
    <source>
        <strain evidence="1">E3-2379</strain>
    </source>
</reference>
<comment type="caution">
    <text evidence="1">The sequence shown here is derived from an EMBL/GenBank/DDBJ whole genome shotgun (WGS) entry which is preliminary data.</text>
</comment>